<evidence type="ECO:0000313" key="2">
    <source>
        <dbReference type="Proteomes" id="UP001165427"/>
    </source>
</evidence>
<organism evidence="1 2">
    <name type="scientific">Desulfatitalea alkaliphila</name>
    <dbReference type="NCBI Taxonomy" id="2929485"/>
    <lineage>
        <taxon>Bacteria</taxon>
        <taxon>Pseudomonadati</taxon>
        <taxon>Thermodesulfobacteriota</taxon>
        <taxon>Desulfobacteria</taxon>
        <taxon>Desulfobacterales</taxon>
        <taxon>Desulfosarcinaceae</taxon>
        <taxon>Desulfatitalea</taxon>
    </lineage>
</organism>
<sequence length="65" mass="7464">MPATPEIEKRQAAQRRLILEMIDASMQLAHKRGPHPLTNGCNCITCVNKRKRILSGPPKPWRYKL</sequence>
<dbReference type="EMBL" id="JALJRB010000040">
    <property type="protein sequence ID" value="MCJ8503021.1"/>
    <property type="molecule type" value="Genomic_DNA"/>
</dbReference>
<protein>
    <submittedName>
        <fullName evidence="1">Uncharacterized protein</fullName>
    </submittedName>
</protein>
<gene>
    <name evidence="1" type="ORF">MRX98_20770</name>
</gene>
<evidence type="ECO:0000313" key="1">
    <source>
        <dbReference type="EMBL" id="MCJ8503021.1"/>
    </source>
</evidence>
<accession>A0AA41R8M4</accession>
<dbReference type="AlphaFoldDB" id="A0AA41R8M4"/>
<dbReference type="Proteomes" id="UP001165427">
    <property type="component" value="Unassembled WGS sequence"/>
</dbReference>
<proteinExistence type="predicted"/>
<comment type="caution">
    <text evidence="1">The sequence shown here is derived from an EMBL/GenBank/DDBJ whole genome shotgun (WGS) entry which is preliminary data.</text>
</comment>
<name>A0AA41R8M4_9BACT</name>
<keyword evidence="2" id="KW-1185">Reference proteome</keyword>
<reference evidence="1" key="1">
    <citation type="submission" date="2022-04" db="EMBL/GenBank/DDBJ databases">
        <title>Desulfatitalea alkaliphila sp. nov., a novel anaerobic sulfate-reducing bacterium isolated from terrestrial mud volcano, Taman Peninsula, Russia.</title>
        <authorList>
            <person name="Khomyakova M.A."/>
            <person name="Merkel A.Y."/>
            <person name="Slobodkin A.I."/>
        </authorList>
    </citation>
    <scope>NUCLEOTIDE SEQUENCE</scope>
    <source>
        <strain evidence="1">M08but</strain>
    </source>
</reference>
<dbReference type="RefSeq" id="WP_246914712.1">
    <property type="nucleotide sequence ID" value="NZ_JALJRB010000040.1"/>
</dbReference>